<keyword evidence="10 11" id="KW-0784">Thiamine biosynthesis</keyword>
<evidence type="ECO:0000256" key="3">
    <source>
        <dbReference type="ARBA" id="ARBA00004868"/>
    </source>
</evidence>
<sequence length="257" mass="26669">MSLSVAASTQALSAEKAARLLDRVRKAAPRVHCITNAVAQPFTANTLLALGAVPSMTIALDEVAGFAASADALLVNLGTLDDERRQAIPAAIRAAKAAGHPVVLDPVFIDRSPGRADYARDLMGMGLDIIKANEAELNALFDTRDGVDDAISRGAVFAITGAEDKIESQGEDFRLINGHQLLVRVTATGCAAGAVLAAFSALEDDKALAAAAGLSVFNIAGEIAAERCGGPGTLVPELLDALYQLSPQDIERRLKTA</sequence>
<proteinExistence type="inferred from homology"/>
<evidence type="ECO:0000256" key="5">
    <source>
        <dbReference type="ARBA" id="ARBA00022723"/>
    </source>
</evidence>
<name>A0ABY1N8R8_9HYPH</name>
<dbReference type="HAMAP" id="MF_00228">
    <property type="entry name" value="Thz_kinase"/>
    <property type="match status" value="1"/>
</dbReference>
<protein>
    <recommendedName>
        <fullName evidence="11">Hydroxyethylthiazole kinase</fullName>
        <ecNumber evidence="11">2.7.1.50</ecNumber>
    </recommendedName>
    <alternativeName>
        <fullName evidence="11">4-methyl-5-beta-hydroxyethylthiazole kinase</fullName>
        <shortName evidence="11">TH kinase</shortName>
        <shortName evidence="11">Thz kinase</shortName>
    </alternativeName>
</protein>
<keyword evidence="5 11" id="KW-0479">Metal-binding</keyword>
<dbReference type="SUPFAM" id="SSF53613">
    <property type="entry name" value="Ribokinase-like"/>
    <property type="match status" value="1"/>
</dbReference>
<comment type="caution">
    <text evidence="12">The sequence shown here is derived from an EMBL/GenBank/DDBJ whole genome shotgun (WGS) entry which is preliminary data.</text>
</comment>
<dbReference type="InterPro" id="IPR000417">
    <property type="entry name" value="Hyethyz_kinase"/>
</dbReference>
<feature type="binding site" evidence="11">
    <location>
        <position position="187"/>
    </location>
    <ligand>
        <name>substrate</name>
    </ligand>
</feature>
<evidence type="ECO:0000256" key="8">
    <source>
        <dbReference type="ARBA" id="ARBA00022840"/>
    </source>
</evidence>
<gene>
    <name evidence="11" type="primary">thiM</name>
    <name evidence="12" type="ORF">SAMN06265374_0551</name>
</gene>
<evidence type="ECO:0000256" key="6">
    <source>
        <dbReference type="ARBA" id="ARBA00022741"/>
    </source>
</evidence>
<comment type="catalytic activity">
    <reaction evidence="1 11">
        <text>5-(2-hydroxyethyl)-4-methylthiazole + ATP = 4-methyl-5-(2-phosphooxyethyl)-thiazole + ADP + H(+)</text>
        <dbReference type="Rhea" id="RHEA:24212"/>
        <dbReference type="ChEBI" id="CHEBI:15378"/>
        <dbReference type="ChEBI" id="CHEBI:17957"/>
        <dbReference type="ChEBI" id="CHEBI:30616"/>
        <dbReference type="ChEBI" id="CHEBI:58296"/>
        <dbReference type="ChEBI" id="CHEBI:456216"/>
        <dbReference type="EC" id="2.7.1.50"/>
    </reaction>
</comment>
<keyword evidence="9 11" id="KW-0460">Magnesium</keyword>
<feature type="binding site" evidence="11">
    <location>
        <position position="56"/>
    </location>
    <ligand>
        <name>substrate</name>
    </ligand>
</feature>
<dbReference type="CDD" id="cd01170">
    <property type="entry name" value="THZ_kinase"/>
    <property type="match status" value="1"/>
</dbReference>
<organism evidence="12 13">
    <name type="scientific">Roseibium denhamense</name>
    <dbReference type="NCBI Taxonomy" id="76305"/>
    <lineage>
        <taxon>Bacteria</taxon>
        <taxon>Pseudomonadati</taxon>
        <taxon>Pseudomonadota</taxon>
        <taxon>Alphaproteobacteria</taxon>
        <taxon>Hyphomicrobiales</taxon>
        <taxon>Stappiaceae</taxon>
        <taxon>Roseibium</taxon>
    </lineage>
</organism>
<dbReference type="GO" id="GO:0016301">
    <property type="term" value="F:kinase activity"/>
    <property type="evidence" value="ECO:0007669"/>
    <property type="project" value="UniProtKB-KW"/>
</dbReference>
<comment type="pathway">
    <text evidence="3 11">Cofactor biosynthesis; thiamine diphosphate biosynthesis; 4-methyl-5-(2-phosphoethyl)-thiazole from 5-(2-hydroxyethyl)-4-methylthiazole: step 1/1.</text>
</comment>
<evidence type="ECO:0000256" key="11">
    <source>
        <dbReference type="HAMAP-Rule" id="MF_00228"/>
    </source>
</evidence>
<keyword evidence="8 11" id="KW-0067">ATP-binding</keyword>
<feature type="binding site" evidence="11">
    <location>
        <position position="160"/>
    </location>
    <ligand>
        <name>ATP</name>
        <dbReference type="ChEBI" id="CHEBI:30616"/>
    </ligand>
</feature>
<dbReference type="InterPro" id="IPR029056">
    <property type="entry name" value="Ribokinase-like"/>
</dbReference>
<comment type="function">
    <text evidence="11">Catalyzes the phosphorylation of the hydroxyl group of 4-methyl-5-beta-hydroxyethylthiazole (THZ).</text>
</comment>
<evidence type="ECO:0000313" key="12">
    <source>
        <dbReference type="EMBL" id="SMP03461.1"/>
    </source>
</evidence>
<comment type="similarity">
    <text evidence="11">Belongs to the Thz kinase family.</text>
</comment>
<dbReference type="RefSeq" id="WP_155190838.1">
    <property type="nucleotide sequence ID" value="NZ_BAAAEA010000001.1"/>
</dbReference>
<evidence type="ECO:0000256" key="10">
    <source>
        <dbReference type="ARBA" id="ARBA00022977"/>
    </source>
</evidence>
<dbReference type="Pfam" id="PF02110">
    <property type="entry name" value="HK"/>
    <property type="match status" value="1"/>
</dbReference>
<evidence type="ECO:0000256" key="2">
    <source>
        <dbReference type="ARBA" id="ARBA00001946"/>
    </source>
</evidence>
<accession>A0ABY1N8R8</accession>
<dbReference type="NCBIfam" id="NF006830">
    <property type="entry name" value="PRK09355.1"/>
    <property type="match status" value="1"/>
</dbReference>
<evidence type="ECO:0000256" key="7">
    <source>
        <dbReference type="ARBA" id="ARBA00022777"/>
    </source>
</evidence>
<dbReference type="Proteomes" id="UP001157914">
    <property type="component" value="Unassembled WGS sequence"/>
</dbReference>
<evidence type="ECO:0000256" key="1">
    <source>
        <dbReference type="ARBA" id="ARBA00001771"/>
    </source>
</evidence>
<evidence type="ECO:0000313" key="13">
    <source>
        <dbReference type="Proteomes" id="UP001157914"/>
    </source>
</evidence>
<dbReference type="EMBL" id="FXTT01000001">
    <property type="protein sequence ID" value="SMP03461.1"/>
    <property type="molecule type" value="Genomic_DNA"/>
</dbReference>
<evidence type="ECO:0000256" key="4">
    <source>
        <dbReference type="ARBA" id="ARBA00022679"/>
    </source>
</evidence>
<reference evidence="12 13" key="1">
    <citation type="submission" date="2017-05" db="EMBL/GenBank/DDBJ databases">
        <authorList>
            <person name="Varghese N."/>
            <person name="Submissions S."/>
        </authorList>
    </citation>
    <scope>NUCLEOTIDE SEQUENCE [LARGE SCALE GENOMIC DNA]</scope>
    <source>
        <strain evidence="12 13">DSM 15949</strain>
    </source>
</reference>
<dbReference type="PRINTS" id="PR01099">
    <property type="entry name" value="HYETHTZKNASE"/>
</dbReference>
<dbReference type="PIRSF" id="PIRSF000513">
    <property type="entry name" value="Thz_kinase"/>
    <property type="match status" value="1"/>
</dbReference>
<comment type="cofactor">
    <cofactor evidence="2 11">
        <name>Mg(2+)</name>
        <dbReference type="ChEBI" id="CHEBI:18420"/>
    </cofactor>
</comment>
<feature type="binding site" evidence="11">
    <location>
        <position position="131"/>
    </location>
    <ligand>
        <name>ATP</name>
        <dbReference type="ChEBI" id="CHEBI:30616"/>
    </ligand>
</feature>
<keyword evidence="4 11" id="KW-0808">Transferase</keyword>
<keyword evidence="6 11" id="KW-0547">Nucleotide-binding</keyword>
<dbReference type="Gene3D" id="3.40.1190.20">
    <property type="match status" value="1"/>
</dbReference>
<evidence type="ECO:0000256" key="9">
    <source>
        <dbReference type="ARBA" id="ARBA00022842"/>
    </source>
</evidence>
<keyword evidence="13" id="KW-1185">Reference proteome</keyword>
<keyword evidence="7 11" id="KW-0418">Kinase</keyword>
<dbReference type="EC" id="2.7.1.50" evidence="11"/>